<dbReference type="InterPro" id="IPR001005">
    <property type="entry name" value="SANT/Myb"/>
</dbReference>
<dbReference type="PROSITE" id="PS50090">
    <property type="entry name" value="MYB_LIKE"/>
    <property type="match status" value="2"/>
</dbReference>
<evidence type="ECO:0000313" key="5">
    <source>
        <dbReference type="EMBL" id="ETS60835.1"/>
    </source>
</evidence>
<keyword evidence="1" id="KW-0539">Nucleus</keyword>
<dbReference type="PANTHER" id="PTHR46734">
    <property type="entry name" value="TELOMERIC REPEAT-BINDING FACTOR 1 TERF1"/>
    <property type="match status" value="1"/>
</dbReference>
<feature type="compositionally biased region" description="Polar residues" evidence="2">
    <location>
        <begin position="101"/>
        <end position="118"/>
    </location>
</feature>
<feature type="region of interest" description="Disordered" evidence="2">
    <location>
        <begin position="150"/>
        <end position="215"/>
    </location>
</feature>
<feature type="compositionally biased region" description="Basic residues" evidence="2">
    <location>
        <begin position="203"/>
        <end position="212"/>
    </location>
</feature>
<dbReference type="Proteomes" id="UP000019462">
    <property type="component" value="Unassembled WGS sequence"/>
</dbReference>
<reference evidence="5 6" key="1">
    <citation type="journal article" date="2014" name="Genome Announc.">
        <title>Genome sequence of the basidiomycetous fungus Pseudozyma aphidis DSM70725, an efficient producer of biosurfactant mannosylerythritol lipids.</title>
        <authorList>
            <person name="Lorenz S."/>
            <person name="Guenther M."/>
            <person name="Grumaz C."/>
            <person name="Rupp S."/>
            <person name="Zibek S."/>
            <person name="Sohn K."/>
        </authorList>
    </citation>
    <scope>NUCLEOTIDE SEQUENCE [LARGE SCALE GENOMIC DNA]</scope>
    <source>
        <strain evidence="6">ATCC 32657 / CBS 517.83 / DSM 70725 / JCM 10318 / NBRC 10182 / NRRL Y-7954 / St-0401</strain>
    </source>
</reference>
<dbReference type="Gene3D" id="1.10.10.60">
    <property type="entry name" value="Homeodomain-like"/>
    <property type="match status" value="2"/>
</dbReference>
<evidence type="ECO:0000259" key="4">
    <source>
        <dbReference type="PROSITE" id="PS51294"/>
    </source>
</evidence>
<dbReference type="InterPro" id="IPR017930">
    <property type="entry name" value="Myb_dom"/>
</dbReference>
<feature type="compositionally biased region" description="Low complexity" evidence="2">
    <location>
        <begin position="635"/>
        <end position="657"/>
    </location>
</feature>
<feature type="compositionally biased region" description="Low complexity" evidence="2">
    <location>
        <begin position="467"/>
        <end position="484"/>
    </location>
</feature>
<dbReference type="HOGENOM" id="CLU_274418_0_0_1"/>
<evidence type="ECO:0000256" key="2">
    <source>
        <dbReference type="SAM" id="MobiDB-lite"/>
    </source>
</evidence>
<dbReference type="Pfam" id="PF00249">
    <property type="entry name" value="Myb_DNA-binding"/>
    <property type="match status" value="1"/>
</dbReference>
<gene>
    <name evidence="5" type="ORF">PaG_04749</name>
</gene>
<feature type="compositionally biased region" description="Basic residues" evidence="2">
    <location>
        <begin position="621"/>
        <end position="634"/>
    </location>
</feature>
<feature type="region of interest" description="Disordered" evidence="2">
    <location>
        <begin position="351"/>
        <end position="395"/>
    </location>
</feature>
<feature type="region of interest" description="Disordered" evidence="2">
    <location>
        <begin position="935"/>
        <end position="981"/>
    </location>
</feature>
<feature type="compositionally biased region" description="Acidic residues" evidence="2">
    <location>
        <begin position="1075"/>
        <end position="1102"/>
    </location>
</feature>
<feature type="domain" description="HTH myb-type" evidence="4">
    <location>
        <begin position="295"/>
        <end position="327"/>
    </location>
</feature>
<feature type="compositionally biased region" description="Low complexity" evidence="2">
    <location>
        <begin position="444"/>
        <end position="459"/>
    </location>
</feature>
<feature type="compositionally biased region" description="Acidic residues" evidence="2">
    <location>
        <begin position="1024"/>
        <end position="1033"/>
    </location>
</feature>
<protein>
    <submittedName>
        <fullName evidence="5">Uncharacterized protein</fullName>
    </submittedName>
</protein>
<feature type="region of interest" description="Disordered" evidence="2">
    <location>
        <begin position="88"/>
        <end position="122"/>
    </location>
</feature>
<dbReference type="EMBL" id="AWNI01000022">
    <property type="protein sequence ID" value="ETS60835.1"/>
    <property type="molecule type" value="Genomic_DNA"/>
</dbReference>
<feature type="compositionally biased region" description="Basic and acidic residues" evidence="2">
    <location>
        <begin position="988"/>
        <end position="1004"/>
    </location>
</feature>
<dbReference type="OrthoDB" id="608866at2759"/>
<keyword evidence="6" id="KW-1185">Reference proteome</keyword>
<dbReference type="InterPro" id="IPR052450">
    <property type="entry name" value="TRBD-Containing_Protein"/>
</dbReference>
<dbReference type="PANTHER" id="PTHR46734:SF1">
    <property type="entry name" value="TELOMERIC REPEAT-BINDING FACTOR 1"/>
    <property type="match status" value="1"/>
</dbReference>
<sequence>MAISMLPRYGTSIRLLLGHRPPSLPSASQPVDLCPPASSAYNRADSCCFTFRTLRSSTSTGDVGKTSALPIGLTLAQALARLIHTKMQSQIPSPNQPQVPSPHQNSDPGRSLGASPNNPDFAAQLSFRADSPQENARLFLAAQQRFDMRSQSPLSASASADQPGSGYQSSSAQSASGDPNADNSASTSAAGSRRPSSVGRKASGSHRSQKHRWSAEETQALVDGCNKHGVGNWKKILSDPALSSLFCDRTAGDLKDRFRTYFPDAYHEMYPNAKTHLSKAVRGRDAEGKSIFEKGKTKERRPFTAEEDAALRAGYQQYGSHWALIAKDPIFNGQRRAIDLRDRFRNAFPEDYERAGFKPRPSKARKDRGPSAAKPGEGHPARTGSLTGALSDHSLSEGGWRGADYALSDATSDGHLTDHGNLTDYSYFTDQGNLTDGGQEPIFSGPSSGASSALGRSNSMGGNIPRQSFGQALSAQLQQQQQQQHNIQPRPPFLSSNTAPLPGSNLPLRASDMVTGQSINSLFEQLQQASLEGTSTTSETSSIRERATPPSASEADPSHQQHFVQMHHSAASAHVKAASADDARRQAGKHAIHDPINHKRRSHASRTGKSSALERLPSVHGHMHGVHSQSHGHAHQSSASHSRPQSQSSSQHQSPAGGPVPPPSNAQIPPLSQTNAIPPNVLAWLGPSSQSMGVDESSMNLDDQRAALQAPSSWSTYSSSASDISGTSFNASGPSGFVANTQNLFTPGINFGGQPGITSPTGFGSNAFMAGAMSAASDSSASSAADSRRSSSVADPFAQQNLIQQDAGKPFANQPSQMRDGDFMVGPLQNFADANNMAQWDVDWADLGSISDSGLQGDDVNELLASLPLSHHPWAGDLHHGTTAAVAGEAPSSTAAQQSLPQGASRGQMSNDLSGIGFLGQGQAADQAMLRQMSALGASSQQHQHQQQQKHEQQSPTANSQSRPAPSGTGPGGDGGVSFATVTYGDPLVREEREGSPDSLELQREQTFTAKDVALRLAQRAEEVDKEEDDSDDDQRRRSTDTLRHVEGALEQALESVEDTRALAFAQQFHRDSDSDSDSDDEAEDDGYEEDEEDDDELDYELEAAAPDYNFEQALEELQASDQQLGGNSALSSDFFDGPFSDAITPNSGAPGPLHTGLDDVDLSQYTNSTPTAGNGATSAFLDMHAAGWSSSPGDQFSPTYGLPPNTGTPSSALQRGRGGTAGPA</sequence>
<feature type="region of interest" description="Disordered" evidence="2">
    <location>
        <begin position="1019"/>
        <end position="1171"/>
    </location>
</feature>
<feature type="region of interest" description="Disordered" evidence="2">
    <location>
        <begin position="1187"/>
        <end position="1225"/>
    </location>
</feature>
<feature type="domain" description="HTH myb-type" evidence="4">
    <location>
        <begin position="205"/>
        <end position="266"/>
    </location>
</feature>
<feature type="compositionally biased region" description="Low complexity" evidence="2">
    <location>
        <begin position="164"/>
        <end position="177"/>
    </location>
</feature>
<dbReference type="SUPFAM" id="SSF46689">
    <property type="entry name" value="Homeodomain-like"/>
    <property type="match status" value="2"/>
</dbReference>
<feature type="region of interest" description="Disordered" evidence="2">
    <location>
        <begin position="988"/>
        <end position="1007"/>
    </location>
</feature>
<feature type="compositionally biased region" description="Polar residues" evidence="2">
    <location>
        <begin position="665"/>
        <end position="677"/>
    </location>
</feature>
<feature type="compositionally biased region" description="Low complexity" evidence="2">
    <location>
        <begin position="567"/>
        <end position="578"/>
    </location>
</feature>
<comment type="caution">
    <text evidence="5">The sequence shown here is derived from an EMBL/GenBank/DDBJ whole genome shotgun (WGS) entry which is preliminary data.</text>
</comment>
<feature type="region of interest" description="Disordered" evidence="2">
    <location>
        <begin position="528"/>
        <end position="683"/>
    </location>
</feature>
<dbReference type="InterPro" id="IPR009057">
    <property type="entry name" value="Homeodomain-like_sf"/>
</dbReference>
<dbReference type="CDD" id="cd11660">
    <property type="entry name" value="SANT_TRF"/>
    <property type="match status" value="2"/>
</dbReference>
<feature type="compositionally biased region" description="Polar residues" evidence="2">
    <location>
        <begin position="891"/>
        <end position="913"/>
    </location>
</feature>
<feature type="domain" description="Myb-like" evidence="3">
    <location>
        <begin position="205"/>
        <end position="262"/>
    </location>
</feature>
<feature type="domain" description="Myb-like" evidence="3">
    <location>
        <begin position="295"/>
        <end position="348"/>
    </location>
</feature>
<dbReference type="PROSITE" id="PS51294">
    <property type="entry name" value="HTH_MYB"/>
    <property type="match status" value="2"/>
</dbReference>
<feature type="region of interest" description="Disordered" evidence="2">
    <location>
        <begin position="887"/>
        <end position="915"/>
    </location>
</feature>
<feature type="compositionally biased region" description="Basic and acidic residues" evidence="2">
    <location>
        <begin position="579"/>
        <end position="597"/>
    </location>
</feature>
<feature type="compositionally biased region" description="Polar residues" evidence="2">
    <location>
        <begin position="150"/>
        <end position="162"/>
    </location>
</feature>
<accession>W3VH38</accession>
<feature type="region of interest" description="Disordered" evidence="2">
    <location>
        <begin position="803"/>
        <end position="825"/>
    </location>
</feature>
<name>W3VH38_MOEAP</name>
<feature type="compositionally biased region" description="Polar residues" evidence="2">
    <location>
        <begin position="1189"/>
        <end position="1199"/>
    </location>
</feature>
<evidence type="ECO:0000313" key="6">
    <source>
        <dbReference type="Proteomes" id="UP000019462"/>
    </source>
</evidence>
<feature type="compositionally biased region" description="Polar residues" evidence="2">
    <location>
        <begin position="181"/>
        <end position="190"/>
    </location>
</feature>
<feature type="compositionally biased region" description="Basic and acidic residues" evidence="2">
    <location>
        <begin position="1034"/>
        <end position="1048"/>
    </location>
</feature>
<feature type="region of interest" description="Disordered" evidence="2">
    <location>
        <begin position="431"/>
        <end position="507"/>
    </location>
</feature>
<proteinExistence type="predicted"/>
<dbReference type="Pfam" id="PF13921">
    <property type="entry name" value="Myb_DNA-bind_6"/>
    <property type="match status" value="1"/>
</dbReference>
<evidence type="ECO:0000259" key="3">
    <source>
        <dbReference type="PROSITE" id="PS50090"/>
    </source>
</evidence>
<organism evidence="5 6">
    <name type="scientific">Moesziomyces aphidis</name>
    <name type="common">Pseudozyma aphidis</name>
    <dbReference type="NCBI Taxonomy" id="84754"/>
    <lineage>
        <taxon>Eukaryota</taxon>
        <taxon>Fungi</taxon>
        <taxon>Dikarya</taxon>
        <taxon>Basidiomycota</taxon>
        <taxon>Ustilaginomycotina</taxon>
        <taxon>Ustilaginomycetes</taxon>
        <taxon>Ustilaginales</taxon>
        <taxon>Ustilaginaceae</taxon>
        <taxon>Moesziomyces</taxon>
    </lineage>
</organism>
<dbReference type="AlphaFoldDB" id="W3VH38"/>
<feature type="compositionally biased region" description="Polar residues" evidence="2">
    <location>
        <begin position="1120"/>
        <end position="1132"/>
    </location>
</feature>
<evidence type="ECO:0000256" key="1">
    <source>
        <dbReference type="ARBA" id="ARBA00023242"/>
    </source>
</evidence>
<dbReference type="SMART" id="SM00717">
    <property type="entry name" value="SANT"/>
    <property type="match status" value="2"/>
</dbReference>